<gene>
    <name evidence="1" type="ORF">MEUPH1_LOCUS19066</name>
</gene>
<reference evidence="1 2" key="1">
    <citation type="submission" date="2023-01" db="EMBL/GenBank/DDBJ databases">
        <authorList>
            <person name="Whitehead M."/>
        </authorList>
    </citation>
    <scope>NUCLEOTIDE SEQUENCE [LARGE SCALE GENOMIC DNA]</scope>
</reference>
<keyword evidence="2" id="KW-1185">Reference proteome</keyword>
<dbReference type="AlphaFoldDB" id="A0AAV0X948"/>
<dbReference type="EMBL" id="CARXXK010000003">
    <property type="protein sequence ID" value="CAI6364211.1"/>
    <property type="molecule type" value="Genomic_DNA"/>
</dbReference>
<protein>
    <submittedName>
        <fullName evidence="1">Uncharacterized protein</fullName>
    </submittedName>
</protein>
<evidence type="ECO:0000313" key="1">
    <source>
        <dbReference type="EMBL" id="CAI6364211.1"/>
    </source>
</evidence>
<accession>A0AAV0X948</accession>
<dbReference type="Proteomes" id="UP001160148">
    <property type="component" value="Unassembled WGS sequence"/>
</dbReference>
<evidence type="ECO:0000313" key="2">
    <source>
        <dbReference type="Proteomes" id="UP001160148"/>
    </source>
</evidence>
<comment type="caution">
    <text evidence="1">The sequence shown here is derived from an EMBL/GenBank/DDBJ whole genome shotgun (WGS) entry which is preliminary data.</text>
</comment>
<organism evidence="1 2">
    <name type="scientific">Macrosiphum euphorbiae</name>
    <name type="common">potato aphid</name>
    <dbReference type="NCBI Taxonomy" id="13131"/>
    <lineage>
        <taxon>Eukaryota</taxon>
        <taxon>Metazoa</taxon>
        <taxon>Ecdysozoa</taxon>
        <taxon>Arthropoda</taxon>
        <taxon>Hexapoda</taxon>
        <taxon>Insecta</taxon>
        <taxon>Pterygota</taxon>
        <taxon>Neoptera</taxon>
        <taxon>Paraneoptera</taxon>
        <taxon>Hemiptera</taxon>
        <taxon>Sternorrhyncha</taxon>
        <taxon>Aphidomorpha</taxon>
        <taxon>Aphidoidea</taxon>
        <taxon>Aphididae</taxon>
        <taxon>Macrosiphini</taxon>
        <taxon>Macrosiphum</taxon>
    </lineage>
</organism>
<proteinExistence type="predicted"/>
<sequence>MAIINLSSRDLFAEIGVASALLRADEKLATAHCVSEDFQMGRGIAINFKLAPLRVESRVFCAASNNAAEPREVLILPVDLVSASENSTLDRCLTHFNLKDE</sequence>
<name>A0AAV0X948_9HEMI</name>